<dbReference type="OrthoDB" id="539398at2759"/>
<evidence type="ECO:0000313" key="3">
    <source>
        <dbReference type="EMBL" id="PPQ66667.1"/>
    </source>
</evidence>
<dbReference type="AlphaFoldDB" id="A0A409VKC2"/>
<dbReference type="EMBL" id="NHYE01005625">
    <property type="protein sequence ID" value="PPQ66667.1"/>
    <property type="molecule type" value="Genomic_DNA"/>
</dbReference>
<feature type="transmembrane region" description="Helical" evidence="1">
    <location>
        <begin position="250"/>
        <end position="272"/>
    </location>
</feature>
<dbReference type="InParanoid" id="A0A409VKC2"/>
<dbReference type="InterPro" id="IPR011576">
    <property type="entry name" value="Pyridox_Oxase_N"/>
</dbReference>
<evidence type="ECO:0000313" key="4">
    <source>
        <dbReference type="Proteomes" id="UP000284706"/>
    </source>
</evidence>
<comment type="caution">
    <text evidence="3">The sequence shown here is derived from an EMBL/GenBank/DDBJ whole genome shotgun (WGS) entry which is preliminary data.</text>
</comment>
<keyword evidence="4" id="KW-1185">Reference proteome</keyword>
<proteinExistence type="predicted"/>
<dbReference type="PANTHER" id="PTHR39336">
    <property type="entry name" value="PYRIDOXAMINE PHOSPHATE OXIDASE FAMILY PROTEIN (AFU_ORTHOLOGUE AFUA_6G11440)"/>
    <property type="match status" value="1"/>
</dbReference>
<evidence type="ECO:0000256" key="1">
    <source>
        <dbReference type="SAM" id="Phobius"/>
    </source>
</evidence>
<name>A0A409VKC2_9AGAR</name>
<dbReference type="SUPFAM" id="SSF50475">
    <property type="entry name" value="FMN-binding split barrel"/>
    <property type="match status" value="1"/>
</dbReference>
<keyword evidence="1" id="KW-1133">Transmembrane helix</keyword>
<dbReference type="Pfam" id="PF01243">
    <property type="entry name" value="PNPOx_N"/>
    <property type="match status" value="1"/>
</dbReference>
<evidence type="ECO:0000259" key="2">
    <source>
        <dbReference type="Pfam" id="PF01243"/>
    </source>
</evidence>
<dbReference type="PANTHER" id="PTHR39336:SF3">
    <property type="entry name" value="PYRIDOXAMINE PHOSPHATE OXIDASE"/>
    <property type="match status" value="1"/>
</dbReference>
<dbReference type="Proteomes" id="UP000284706">
    <property type="component" value="Unassembled WGS sequence"/>
</dbReference>
<keyword evidence="1" id="KW-0472">Membrane</keyword>
<gene>
    <name evidence="3" type="ORF">CVT26_009421</name>
</gene>
<protein>
    <recommendedName>
        <fullName evidence="2">Pyridoxamine 5'-phosphate oxidase N-terminal domain-containing protein</fullName>
    </recommendedName>
</protein>
<keyword evidence="1" id="KW-0812">Transmembrane</keyword>
<accession>A0A409VKC2</accession>
<sequence>MVQFFSEIPKALIPWIKEQKIFWVATAPLSESGHVNVSPKGYEGTFHIEDETTVWYEDLTGSGVETMAHVKENGRLTIMFTAFEGPPRIMRLFGTGQVFEFDSPEYNSLLPLEKRQPGSRAIILLKIHKVSTCNRVRLHAAMAKREGEDIQAECSSDAHLMANGTAAANRQNNQHDSQPLLTEKGLKWYWKTKNSQSLDGLAGLETAYASKKTFDSAIAKKDWGKDDESISHTAQVVKEHVAQDRVDTKLAIGFVLGVCASALSINLVNAVGHKIRNW</sequence>
<reference evidence="3 4" key="1">
    <citation type="journal article" date="2018" name="Evol. Lett.">
        <title>Horizontal gene cluster transfer increased hallucinogenic mushroom diversity.</title>
        <authorList>
            <person name="Reynolds H.T."/>
            <person name="Vijayakumar V."/>
            <person name="Gluck-Thaler E."/>
            <person name="Korotkin H.B."/>
            <person name="Matheny P.B."/>
            <person name="Slot J.C."/>
        </authorList>
    </citation>
    <scope>NUCLEOTIDE SEQUENCE [LARGE SCALE GENOMIC DNA]</scope>
    <source>
        <strain evidence="3 4">SRW20</strain>
    </source>
</reference>
<organism evidence="3 4">
    <name type="scientific">Gymnopilus dilepis</name>
    <dbReference type="NCBI Taxonomy" id="231916"/>
    <lineage>
        <taxon>Eukaryota</taxon>
        <taxon>Fungi</taxon>
        <taxon>Dikarya</taxon>
        <taxon>Basidiomycota</taxon>
        <taxon>Agaricomycotina</taxon>
        <taxon>Agaricomycetes</taxon>
        <taxon>Agaricomycetidae</taxon>
        <taxon>Agaricales</taxon>
        <taxon>Agaricineae</taxon>
        <taxon>Hymenogastraceae</taxon>
        <taxon>Gymnopilus</taxon>
    </lineage>
</organism>
<feature type="domain" description="Pyridoxamine 5'-phosphate oxidase N-terminal" evidence="2">
    <location>
        <begin position="10"/>
        <end position="132"/>
    </location>
</feature>
<dbReference type="STRING" id="231916.A0A409VKC2"/>
<dbReference type="Gene3D" id="2.30.110.10">
    <property type="entry name" value="Electron Transport, Fmn-binding Protein, Chain A"/>
    <property type="match status" value="1"/>
</dbReference>
<dbReference type="InterPro" id="IPR012349">
    <property type="entry name" value="Split_barrel_FMN-bd"/>
</dbReference>